<dbReference type="RefSeq" id="WP_077305128.1">
    <property type="nucleotide sequence ID" value="NZ_CP016090.1"/>
</dbReference>
<accession>A0A9Q5D3P4</accession>
<dbReference type="EMBL" id="JABSXK010000001">
    <property type="protein sequence ID" value="NRV07910.1"/>
    <property type="molecule type" value="Genomic_DNA"/>
</dbReference>
<evidence type="ECO:0000313" key="3">
    <source>
        <dbReference type="EMBL" id="NRV07910.1"/>
    </source>
</evidence>
<feature type="transmembrane region" description="Helical" evidence="2">
    <location>
        <begin position="364"/>
        <end position="386"/>
    </location>
</feature>
<dbReference type="Proteomes" id="UP000821656">
    <property type="component" value="Unassembled WGS sequence"/>
</dbReference>
<dbReference type="AlphaFoldDB" id="A0A9Q5D3P4"/>
<proteinExistence type="predicted"/>
<keyword evidence="2" id="KW-1133">Transmembrane helix</keyword>
<organism evidence="3 4">
    <name type="scientific">Clostridium beijerinckii</name>
    <name type="common">Clostridium MP</name>
    <dbReference type="NCBI Taxonomy" id="1520"/>
    <lineage>
        <taxon>Bacteria</taxon>
        <taxon>Bacillati</taxon>
        <taxon>Bacillota</taxon>
        <taxon>Clostridia</taxon>
        <taxon>Eubacteriales</taxon>
        <taxon>Clostridiaceae</taxon>
        <taxon>Clostridium</taxon>
    </lineage>
</organism>
<keyword evidence="2" id="KW-0472">Membrane</keyword>
<evidence type="ECO:0000256" key="1">
    <source>
        <dbReference type="SAM" id="MobiDB-lite"/>
    </source>
</evidence>
<sequence length="435" mass="48745">MDKTRKSISVIIAILLVCSIIFAALSIFLRVIVLNKNTYTNILDKNNTYEQITTSVYDKIDAILSAKNINYDIKESIITEDDIRKEADTMISGLIDYLETGENDIKPLNTEIYKQRVADILQSIFGNLKSDKNDLSYNGNIKLDNMAYSGHHVRFGNMVVNKEQSQVGQNTINVEKLMSKEDAEARVREILKEKGLTEEQAIEKARKKGITEEQALNILAGYGVTIDDDSTESTAEKTDSDTSSNNNSSAQENQGDVKNSSEGSSNSKMTNSTDQPEVSKSAKSQLENITKKLQSEAENNIEKEVEKINLNKMLGSSKLQKIAKITSISYKLFWLFIILPFIFMGMLIKINGGDFNSSLKYIRNSFLSSGLVLLAISSGAYFFKVYEKINISQAYLVDTISYTVKYFSNVLLAYGAVIFVIGLLMFLPKLKRRLN</sequence>
<keyword evidence="2" id="KW-0812">Transmembrane</keyword>
<protein>
    <submittedName>
        <fullName evidence="3">Uncharacterized protein</fullName>
    </submittedName>
</protein>
<comment type="caution">
    <text evidence="3">The sequence shown here is derived from an EMBL/GenBank/DDBJ whole genome shotgun (WGS) entry which is preliminary data.</text>
</comment>
<evidence type="ECO:0000256" key="2">
    <source>
        <dbReference type="SAM" id="Phobius"/>
    </source>
</evidence>
<reference evidence="3" key="1">
    <citation type="submission" date="2020-05" db="EMBL/GenBank/DDBJ databases">
        <title>Genomic insights into acetone-butanol-ethanol (ABE) fermentation by sequencing solventogenic clostridia strains.</title>
        <authorList>
            <person name="Brown S."/>
        </authorList>
    </citation>
    <scope>NUCLEOTIDE SEQUENCE</scope>
    <source>
        <strain evidence="3">DJ126</strain>
    </source>
</reference>
<feature type="transmembrane region" description="Helical" evidence="2">
    <location>
        <begin position="12"/>
        <end position="33"/>
    </location>
</feature>
<feature type="region of interest" description="Disordered" evidence="1">
    <location>
        <begin position="228"/>
        <end position="285"/>
    </location>
</feature>
<evidence type="ECO:0000313" key="4">
    <source>
        <dbReference type="Proteomes" id="UP000821656"/>
    </source>
</evidence>
<feature type="transmembrane region" description="Helical" evidence="2">
    <location>
        <begin position="332"/>
        <end position="352"/>
    </location>
</feature>
<gene>
    <name evidence="3" type="ORF">DFH45_000873</name>
</gene>
<feature type="compositionally biased region" description="Polar residues" evidence="1">
    <location>
        <begin position="250"/>
        <end position="285"/>
    </location>
</feature>
<feature type="transmembrane region" description="Helical" evidence="2">
    <location>
        <begin position="406"/>
        <end position="427"/>
    </location>
</feature>
<name>A0A9Q5D3P4_CLOBE</name>